<feature type="transmembrane region" description="Helical" evidence="2">
    <location>
        <begin position="40"/>
        <end position="59"/>
    </location>
</feature>
<evidence type="ECO:0000256" key="1">
    <source>
        <dbReference type="SAM" id="MobiDB-lite"/>
    </source>
</evidence>
<evidence type="ECO:0000313" key="3">
    <source>
        <dbReference type="EMBL" id="SFI24993.1"/>
    </source>
</evidence>
<dbReference type="AlphaFoldDB" id="A0A7Z7CVS8"/>
<evidence type="ECO:0000313" key="4">
    <source>
        <dbReference type="Proteomes" id="UP000198702"/>
    </source>
</evidence>
<sequence length="211" mass="22462">MSVQQPAEPIVFRSMFGIVLTVVMWAIAAAGIVASVLTGAGAVPVALLGALAWFVWLAYWRPCVVTDARGVVLRNLLSDVDIPFDAIEDVDTRYSLQVRAEGRVWSAWGAPAPGGASAIRSGTRRPRAGDHESWRDTPRAVREAGSARPGDAVTTASGAPATVIRRELERRERHGIRRDETARVTVTRHPVLTAVSAVVLLLAAAAVLLGG</sequence>
<evidence type="ECO:0008006" key="5">
    <source>
        <dbReference type="Google" id="ProtNLM"/>
    </source>
</evidence>
<gene>
    <name evidence="3" type="ORF">SAMN04487751_0656</name>
</gene>
<reference evidence="3 4" key="1">
    <citation type="submission" date="2016-10" db="EMBL/GenBank/DDBJ databases">
        <authorList>
            <person name="Varghese N."/>
            <person name="Submissions S."/>
        </authorList>
    </citation>
    <scope>NUCLEOTIDE SEQUENCE [LARGE SCALE GENOMIC DNA]</scope>
    <source>
        <strain evidence="3 4">UNC380MFSha3.1</strain>
    </source>
</reference>
<feature type="compositionally biased region" description="Basic and acidic residues" evidence="1">
    <location>
        <begin position="127"/>
        <end position="142"/>
    </location>
</feature>
<dbReference type="EMBL" id="FOQZ01000001">
    <property type="protein sequence ID" value="SFI24993.1"/>
    <property type="molecule type" value="Genomic_DNA"/>
</dbReference>
<evidence type="ECO:0000256" key="2">
    <source>
        <dbReference type="SAM" id="Phobius"/>
    </source>
</evidence>
<name>A0A7Z7CVS8_9MICO</name>
<keyword evidence="2" id="KW-0812">Transmembrane</keyword>
<accession>A0A7Z7CVS8</accession>
<dbReference type="RefSeq" id="WP_028495249.1">
    <property type="nucleotide sequence ID" value="NZ_FOQZ01000001.1"/>
</dbReference>
<proteinExistence type="predicted"/>
<comment type="caution">
    <text evidence="3">The sequence shown here is derived from an EMBL/GenBank/DDBJ whole genome shotgun (WGS) entry which is preliminary data.</text>
</comment>
<feature type="transmembrane region" description="Helical" evidence="2">
    <location>
        <begin position="191"/>
        <end position="210"/>
    </location>
</feature>
<keyword evidence="2" id="KW-0472">Membrane</keyword>
<protein>
    <recommendedName>
        <fullName evidence="5">PH domain-containing protein</fullName>
    </recommendedName>
</protein>
<organism evidence="3 4">
    <name type="scientific">Microbacterium saccharophilum</name>
    <dbReference type="NCBI Taxonomy" id="1213358"/>
    <lineage>
        <taxon>Bacteria</taxon>
        <taxon>Bacillati</taxon>
        <taxon>Actinomycetota</taxon>
        <taxon>Actinomycetes</taxon>
        <taxon>Micrococcales</taxon>
        <taxon>Microbacteriaceae</taxon>
        <taxon>Microbacterium</taxon>
    </lineage>
</organism>
<feature type="region of interest" description="Disordered" evidence="1">
    <location>
        <begin position="112"/>
        <end position="155"/>
    </location>
</feature>
<feature type="transmembrane region" description="Helical" evidence="2">
    <location>
        <begin position="12"/>
        <end position="34"/>
    </location>
</feature>
<keyword evidence="2" id="KW-1133">Transmembrane helix</keyword>
<dbReference type="Proteomes" id="UP000198702">
    <property type="component" value="Unassembled WGS sequence"/>
</dbReference>